<proteinExistence type="predicted"/>
<organism evidence="1 2">
    <name type="scientific">Kineosporia corallincola</name>
    <dbReference type="NCBI Taxonomy" id="2835133"/>
    <lineage>
        <taxon>Bacteria</taxon>
        <taxon>Bacillati</taxon>
        <taxon>Actinomycetota</taxon>
        <taxon>Actinomycetes</taxon>
        <taxon>Kineosporiales</taxon>
        <taxon>Kineosporiaceae</taxon>
        <taxon>Kineosporia</taxon>
    </lineage>
</organism>
<protein>
    <submittedName>
        <fullName evidence="1">Uncharacterized protein</fullName>
    </submittedName>
</protein>
<dbReference type="RefSeq" id="WP_214160848.1">
    <property type="nucleotide sequence ID" value="NZ_JAHBAY010000030.1"/>
</dbReference>
<sequence length="65" mass="6980">MEAEVVDLIAMRDLARERLLPALPVGPVHTGMTFDGSREMSADADLIAGGVQLPAYWGQKSQLPS</sequence>
<reference evidence="1 2" key="1">
    <citation type="submission" date="2021-05" db="EMBL/GenBank/DDBJ databases">
        <title>Kineosporia and Streptomyces sp. nov. two new marine actinobacteria isolated from Coral.</title>
        <authorList>
            <person name="Buangrab K."/>
            <person name="Sutthacheep M."/>
            <person name="Yeemin T."/>
            <person name="Harunari E."/>
            <person name="Igarashi Y."/>
            <person name="Kanchanasin P."/>
            <person name="Tanasupawat S."/>
            <person name="Phongsopitanun W."/>
        </authorList>
    </citation>
    <scope>NUCLEOTIDE SEQUENCE [LARGE SCALE GENOMIC DNA]</scope>
    <source>
        <strain evidence="1 2">J2-2</strain>
    </source>
</reference>
<accession>A0ABS5TU45</accession>
<evidence type="ECO:0000313" key="1">
    <source>
        <dbReference type="EMBL" id="MBT0774308.1"/>
    </source>
</evidence>
<dbReference type="EMBL" id="JAHBAY010000030">
    <property type="protein sequence ID" value="MBT0774308.1"/>
    <property type="molecule type" value="Genomic_DNA"/>
</dbReference>
<dbReference type="Proteomes" id="UP001197247">
    <property type="component" value="Unassembled WGS sequence"/>
</dbReference>
<gene>
    <name evidence="1" type="ORF">KIH74_35520</name>
</gene>
<keyword evidence="2" id="KW-1185">Reference proteome</keyword>
<name>A0ABS5TU45_9ACTN</name>
<comment type="caution">
    <text evidence="1">The sequence shown here is derived from an EMBL/GenBank/DDBJ whole genome shotgun (WGS) entry which is preliminary data.</text>
</comment>
<evidence type="ECO:0000313" key="2">
    <source>
        <dbReference type="Proteomes" id="UP001197247"/>
    </source>
</evidence>